<reference evidence="2" key="1">
    <citation type="submission" date="2021-10" db="EMBL/GenBank/DDBJ databases">
        <authorList>
            <person name="Piombo E."/>
        </authorList>
    </citation>
    <scope>NUCLEOTIDE SEQUENCE</scope>
</reference>
<organism evidence="2 3">
    <name type="scientific">Clonostachys rhizophaga</name>
    <dbReference type="NCBI Taxonomy" id="160324"/>
    <lineage>
        <taxon>Eukaryota</taxon>
        <taxon>Fungi</taxon>
        <taxon>Dikarya</taxon>
        <taxon>Ascomycota</taxon>
        <taxon>Pezizomycotina</taxon>
        <taxon>Sordariomycetes</taxon>
        <taxon>Hypocreomycetidae</taxon>
        <taxon>Hypocreales</taxon>
        <taxon>Bionectriaceae</taxon>
        <taxon>Clonostachys</taxon>
    </lineage>
</organism>
<dbReference type="EMBL" id="CABFNQ020000682">
    <property type="protein sequence ID" value="CAH0022745.1"/>
    <property type="molecule type" value="Genomic_DNA"/>
</dbReference>
<dbReference type="AlphaFoldDB" id="A0A9N9VEV9"/>
<sequence length="82" mass="9340">MTDQFLTEATWIMGRRSRSSRPIRDTGGPKQVGYIQRQPGSWEGGPDHPQIMDDSGPEKLGDTPRLLFPIQAFLFFGAEKWF</sequence>
<accession>A0A9N9VEV9</accession>
<gene>
    <name evidence="2" type="ORF">CRHIZ90672A_00012866</name>
</gene>
<dbReference type="Proteomes" id="UP000696573">
    <property type="component" value="Unassembled WGS sequence"/>
</dbReference>
<dbReference type="OrthoDB" id="10388555at2759"/>
<name>A0A9N9VEV9_9HYPO</name>
<keyword evidence="3" id="KW-1185">Reference proteome</keyword>
<evidence type="ECO:0000313" key="2">
    <source>
        <dbReference type="EMBL" id="CAH0022745.1"/>
    </source>
</evidence>
<feature type="region of interest" description="Disordered" evidence="1">
    <location>
        <begin position="16"/>
        <end position="60"/>
    </location>
</feature>
<protein>
    <submittedName>
        <fullName evidence="2">Uncharacterized protein</fullName>
    </submittedName>
</protein>
<evidence type="ECO:0000256" key="1">
    <source>
        <dbReference type="SAM" id="MobiDB-lite"/>
    </source>
</evidence>
<comment type="caution">
    <text evidence="2">The sequence shown here is derived from an EMBL/GenBank/DDBJ whole genome shotgun (WGS) entry which is preliminary data.</text>
</comment>
<evidence type="ECO:0000313" key="3">
    <source>
        <dbReference type="Proteomes" id="UP000696573"/>
    </source>
</evidence>
<proteinExistence type="predicted"/>